<sequence length="83" mass="10102">MNYIVWLQEIIFDSHRLIFKKIAYWIKVNINFTSIFHKQHKTLLINNIHQITIFTYILCEYHIIILFSSCSSFDEESSKKNLY</sequence>
<evidence type="ECO:0000313" key="1">
    <source>
        <dbReference type="EMBL" id="CAH06228.1"/>
    </source>
</evidence>
<gene>
    <name evidence="1" type="ORF">BF9343_0449</name>
</gene>
<proteinExistence type="predicted"/>
<dbReference type="KEGG" id="bfs:BF9343_0449"/>
<dbReference type="Proteomes" id="UP000006731">
    <property type="component" value="Chromosome"/>
</dbReference>
<protein>
    <submittedName>
        <fullName evidence="1">Transmembrane protein</fullName>
    </submittedName>
</protein>
<dbReference type="EMBL" id="CR626927">
    <property type="protein sequence ID" value="CAH06228.1"/>
    <property type="molecule type" value="Genomic_DNA"/>
</dbReference>
<dbReference type="PaxDb" id="272559-BF9343_0449"/>
<dbReference type="AlphaFoldDB" id="Q5LI02"/>
<evidence type="ECO:0000313" key="2">
    <source>
        <dbReference type="Proteomes" id="UP000006731"/>
    </source>
</evidence>
<name>Q5LI02_BACFN</name>
<dbReference type="HOGENOM" id="CLU_2535578_0_0_10"/>
<reference evidence="1 2" key="1">
    <citation type="journal article" date="2005" name="Science">
        <title>Extensive DNA inversions in the B. fragilis genome control variable gene expression.</title>
        <authorList>
            <person name="Cerdeno-Tarraga A.M."/>
            <person name="Patrick S."/>
            <person name="Crosmann L."/>
            <person name="Blakely G."/>
            <person name="Abratt V."/>
            <person name="Lennard N."/>
            <person name="Duerden B."/>
            <person name="Poxton I."/>
            <person name="Harris B."/>
            <person name="Quail M.A."/>
            <person name="Barron A."/>
            <person name="Clarck L."/>
            <person name="Corton C."/>
            <person name="Doggett J."/>
            <person name="Holden M.T.G."/>
            <person name="Larke N."/>
            <person name="Line A."/>
            <person name="Lord A."/>
            <person name="Norbertczak H."/>
            <person name="Ormond D."/>
            <person name="Price C."/>
            <person name="Rabbinowitsch E."/>
            <person name="Woodward J."/>
            <person name="Barrel B.G."/>
            <person name="Parkhill J."/>
        </authorList>
    </citation>
    <scope>NUCLEOTIDE SEQUENCE [LARGE SCALE GENOMIC DNA]</scope>
    <source>
        <strain evidence="2">ATCC 25285 / DSM 2151 / CCUG 4856 / JCM 11019 / LMG 10263 / NCTC 9343 / Onslow / VPI 2553 / EN-2</strain>
    </source>
</reference>
<keyword evidence="1" id="KW-0472">Membrane</keyword>
<accession>Q5LI02</accession>
<organism evidence="1 2">
    <name type="scientific">Bacteroides fragilis (strain ATCC 25285 / DSM 2151 / CCUG 4856 / JCM 11019 / LMG 10263 / NCTC 9343 / Onslow / VPI 2553 / EN-2)</name>
    <dbReference type="NCBI Taxonomy" id="272559"/>
    <lineage>
        <taxon>Bacteria</taxon>
        <taxon>Pseudomonadati</taxon>
        <taxon>Bacteroidota</taxon>
        <taxon>Bacteroidia</taxon>
        <taxon>Bacteroidales</taxon>
        <taxon>Bacteroidaceae</taxon>
        <taxon>Bacteroides</taxon>
    </lineage>
</organism>
<keyword evidence="2" id="KW-1185">Reference proteome</keyword>
<keyword evidence="1" id="KW-0812">Transmembrane</keyword>